<sequence>MGLGNSPGTYCRYGAKRWFSWENVRLGEGGGKVGAKCNINTGT</sequence>
<accession>A0A061SI45</accession>
<reference evidence="1" key="1">
    <citation type="submission" date="2014-05" db="EMBL/GenBank/DDBJ databases">
        <title>The transcriptome of the halophilic microalga Tetraselmis sp. GSL018 isolated from the Great Salt Lake, Utah.</title>
        <authorList>
            <person name="Jinkerson R.E."/>
            <person name="D'Adamo S."/>
            <person name="Posewitz M.C."/>
        </authorList>
    </citation>
    <scope>NUCLEOTIDE SEQUENCE</scope>
    <source>
        <strain evidence="1">GSL018</strain>
    </source>
</reference>
<dbReference type="AlphaFoldDB" id="A0A061SI45"/>
<name>A0A061SI45_9CHLO</name>
<evidence type="ECO:0000313" key="1">
    <source>
        <dbReference type="EMBL" id="JAC83963.1"/>
    </source>
</evidence>
<organism evidence="1">
    <name type="scientific">Tetraselmis sp. GSL018</name>
    <dbReference type="NCBI Taxonomy" id="582737"/>
    <lineage>
        <taxon>Eukaryota</taxon>
        <taxon>Viridiplantae</taxon>
        <taxon>Chlorophyta</taxon>
        <taxon>core chlorophytes</taxon>
        <taxon>Chlorodendrophyceae</taxon>
        <taxon>Chlorodendrales</taxon>
        <taxon>Chlorodendraceae</taxon>
        <taxon>Tetraselmis</taxon>
    </lineage>
</organism>
<proteinExistence type="predicted"/>
<dbReference type="EMBL" id="GBEZ01000970">
    <property type="protein sequence ID" value="JAC83963.1"/>
    <property type="molecule type" value="Transcribed_RNA"/>
</dbReference>
<gene>
    <name evidence="1" type="ORF">TSPGSL018_2087</name>
</gene>
<protein>
    <submittedName>
        <fullName evidence="1">Uncharacterized protein</fullName>
    </submittedName>
</protein>